<proteinExistence type="predicted"/>
<evidence type="ECO:0000256" key="1">
    <source>
        <dbReference type="SAM" id="MobiDB-lite"/>
    </source>
</evidence>
<feature type="region of interest" description="Disordered" evidence="1">
    <location>
        <begin position="1"/>
        <end position="38"/>
    </location>
</feature>
<feature type="region of interest" description="Disordered" evidence="1">
    <location>
        <begin position="180"/>
        <end position="228"/>
    </location>
</feature>
<dbReference type="Proteomes" id="UP000030653">
    <property type="component" value="Unassembled WGS sequence"/>
</dbReference>
<dbReference type="AlphaFoldDB" id="M5G2Z5"/>
<reference evidence="2 3" key="1">
    <citation type="journal article" date="2012" name="Science">
        <title>The Paleozoic origin of enzymatic lignin decomposition reconstructed from 31 fungal genomes.</title>
        <authorList>
            <person name="Floudas D."/>
            <person name="Binder M."/>
            <person name="Riley R."/>
            <person name="Barry K."/>
            <person name="Blanchette R.A."/>
            <person name="Henrissat B."/>
            <person name="Martinez A.T."/>
            <person name="Otillar R."/>
            <person name="Spatafora J.W."/>
            <person name="Yadav J.S."/>
            <person name="Aerts A."/>
            <person name="Benoit I."/>
            <person name="Boyd A."/>
            <person name="Carlson A."/>
            <person name="Copeland A."/>
            <person name="Coutinho P.M."/>
            <person name="de Vries R.P."/>
            <person name="Ferreira P."/>
            <person name="Findley K."/>
            <person name="Foster B."/>
            <person name="Gaskell J."/>
            <person name="Glotzer D."/>
            <person name="Gorecki P."/>
            <person name="Heitman J."/>
            <person name="Hesse C."/>
            <person name="Hori C."/>
            <person name="Igarashi K."/>
            <person name="Jurgens J.A."/>
            <person name="Kallen N."/>
            <person name="Kersten P."/>
            <person name="Kohler A."/>
            <person name="Kuees U."/>
            <person name="Kumar T.K.A."/>
            <person name="Kuo A."/>
            <person name="LaButti K."/>
            <person name="Larrondo L.F."/>
            <person name="Lindquist E."/>
            <person name="Ling A."/>
            <person name="Lombard V."/>
            <person name="Lucas S."/>
            <person name="Lundell T."/>
            <person name="Martin R."/>
            <person name="McLaughlin D.J."/>
            <person name="Morgenstern I."/>
            <person name="Morin E."/>
            <person name="Murat C."/>
            <person name="Nagy L.G."/>
            <person name="Nolan M."/>
            <person name="Ohm R.A."/>
            <person name="Patyshakuliyeva A."/>
            <person name="Rokas A."/>
            <person name="Ruiz-Duenas F.J."/>
            <person name="Sabat G."/>
            <person name="Salamov A."/>
            <person name="Samejima M."/>
            <person name="Schmutz J."/>
            <person name="Slot J.C."/>
            <person name="St John F."/>
            <person name="Stenlid J."/>
            <person name="Sun H."/>
            <person name="Sun S."/>
            <person name="Syed K."/>
            <person name="Tsang A."/>
            <person name="Wiebenga A."/>
            <person name="Young D."/>
            <person name="Pisabarro A."/>
            <person name="Eastwood D.C."/>
            <person name="Martin F."/>
            <person name="Cullen D."/>
            <person name="Grigoriev I.V."/>
            <person name="Hibbett D.S."/>
        </authorList>
    </citation>
    <scope>NUCLEOTIDE SEQUENCE [LARGE SCALE GENOMIC DNA]</scope>
    <source>
        <strain evidence="2 3">DJM-731 SS1</strain>
    </source>
</reference>
<feature type="compositionally biased region" description="Low complexity" evidence="1">
    <location>
        <begin position="329"/>
        <end position="356"/>
    </location>
</feature>
<dbReference type="HOGENOM" id="CLU_739724_0_0_1"/>
<dbReference type="GeneID" id="63686936"/>
<keyword evidence="3" id="KW-1185">Reference proteome</keyword>
<feature type="compositionally biased region" description="Low complexity" evidence="1">
    <location>
        <begin position="188"/>
        <end position="200"/>
    </location>
</feature>
<dbReference type="RefSeq" id="XP_040631495.1">
    <property type="nucleotide sequence ID" value="XM_040771874.1"/>
</dbReference>
<evidence type="ECO:0000313" key="2">
    <source>
        <dbReference type="EMBL" id="EJU04601.1"/>
    </source>
</evidence>
<accession>M5G2Z5</accession>
<gene>
    <name evidence="2" type="ORF">DACRYDRAFT_20293</name>
</gene>
<dbReference type="EMBL" id="JH795857">
    <property type="protein sequence ID" value="EJU04601.1"/>
    <property type="molecule type" value="Genomic_DNA"/>
</dbReference>
<protein>
    <submittedName>
        <fullName evidence="2">Uncharacterized protein</fullName>
    </submittedName>
</protein>
<name>M5G2Z5_DACPD</name>
<evidence type="ECO:0000313" key="3">
    <source>
        <dbReference type="Proteomes" id="UP000030653"/>
    </source>
</evidence>
<sequence length="374" mass="40758">MTTDIDMNGSGPTRPDLSSPPSAGEDAGDKSLSSGDPKWRIQSVRWDDALVNRLLSSIRANPDWASSIARGALTSIDPSGTARGKAPLSKTDAIREVTRALFEGDPEYDMDDVAVQKSLLVSVRNKLYKLQPLDEYLAAPDGKYSSVAGAARKEHVESVDQDTGPVGAVRRSLRVPLSKKYAEEVPESDASSSRASPRPARTGRGQALAAKGGVPRHAPAEATVRRPWRPPLPLRPQFVASYQPLAPVRTVADIRRTYFINEKAYLSASLDRLTREAEERSRLDDEHLRLLRLEIEAREREKDENSKRYESKAARLREKISNAEEEIKSNTTEASTASASTAQTTSSTPLISTSPSVLAPPTQNGIPRPLSTPA</sequence>
<feature type="region of interest" description="Disordered" evidence="1">
    <location>
        <begin position="299"/>
        <end position="374"/>
    </location>
</feature>
<organism evidence="2 3">
    <name type="scientific">Dacryopinax primogenitus (strain DJM 731)</name>
    <name type="common">Brown rot fungus</name>
    <dbReference type="NCBI Taxonomy" id="1858805"/>
    <lineage>
        <taxon>Eukaryota</taxon>
        <taxon>Fungi</taxon>
        <taxon>Dikarya</taxon>
        <taxon>Basidiomycota</taxon>
        <taxon>Agaricomycotina</taxon>
        <taxon>Dacrymycetes</taxon>
        <taxon>Dacrymycetales</taxon>
        <taxon>Dacrymycetaceae</taxon>
        <taxon>Dacryopinax</taxon>
    </lineage>
</organism>
<feature type="compositionally biased region" description="Basic and acidic residues" evidence="1">
    <location>
        <begin position="299"/>
        <end position="328"/>
    </location>
</feature>
<dbReference type="OrthoDB" id="10474512at2759"/>